<dbReference type="AlphaFoldDB" id="W8S484"/>
<gene>
    <name evidence="1" type="ORF">roselon_02693</name>
</gene>
<dbReference type="EC" id="2.5.1.75" evidence="1"/>
<dbReference type="HOGENOM" id="CLU_2635804_0_0_5"/>
<dbReference type="PATRIC" id="fig|1294273.3.peg.2657"/>
<keyword evidence="1" id="KW-0808">Transferase</keyword>
<dbReference type="eggNOG" id="COG0324">
    <property type="taxonomic scope" value="Bacteria"/>
</dbReference>
<dbReference type="GO" id="GO:0052381">
    <property type="term" value="F:tRNA dimethylallyltransferase activity"/>
    <property type="evidence" value="ECO:0007669"/>
    <property type="project" value="UniProtKB-EC"/>
</dbReference>
<evidence type="ECO:0000313" key="1">
    <source>
        <dbReference type="EMBL" id="AHM04992.1"/>
    </source>
</evidence>
<reference evidence="1 2" key="1">
    <citation type="submission" date="2013-03" db="EMBL/GenBank/DDBJ databases">
        <authorList>
            <person name="Fiebig A."/>
            <person name="Goeker M."/>
            <person name="Klenk H.-P.P."/>
        </authorList>
    </citation>
    <scope>NUCLEOTIDE SEQUENCE [LARGE SCALE GENOMIC DNA]</scope>
    <source>
        <strain evidence="2">DSM 19469</strain>
    </source>
</reference>
<dbReference type="Proteomes" id="UP000019593">
    <property type="component" value="Chromosome"/>
</dbReference>
<sequence>MLAAGALEEARANLHRWDTAGGARKAIGAPDLIAHLRGEMTLDAAREAAIIASRQYAKRQRTWFRARMGHWEKIRRP</sequence>
<accession>W8S484</accession>
<organism evidence="1 2">
    <name type="scientific">Roseicyclus elongatus DSM 19469</name>
    <dbReference type="NCBI Taxonomy" id="1294273"/>
    <lineage>
        <taxon>Bacteria</taxon>
        <taxon>Pseudomonadati</taxon>
        <taxon>Pseudomonadota</taxon>
        <taxon>Alphaproteobacteria</taxon>
        <taxon>Rhodobacterales</taxon>
        <taxon>Roseobacteraceae</taxon>
        <taxon>Roseicyclus</taxon>
    </lineage>
</organism>
<dbReference type="EMBL" id="CP004372">
    <property type="protein sequence ID" value="AHM04992.1"/>
    <property type="molecule type" value="Genomic_DNA"/>
</dbReference>
<name>W8S484_9RHOB</name>
<evidence type="ECO:0000313" key="2">
    <source>
        <dbReference type="Proteomes" id="UP000019593"/>
    </source>
</evidence>
<protein>
    <submittedName>
        <fullName evidence="1">tRNA dimethylallyltransferase</fullName>
        <ecNumber evidence="1">2.5.1.75</ecNumber>
    </submittedName>
</protein>
<keyword evidence="2" id="KW-1185">Reference proteome</keyword>
<dbReference type="KEGG" id="red:roselon_02693"/>
<dbReference type="STRING" id="1294273.roselon_02693"/>
<dbReference type="Pfam" id="PF01715">
    <property type="entry name" value="IPPT"/>
    <property type="match status" value="1"/>
</dbReference>
<dbReference type="Gene3D" id="1.10.287.890">
    <property type="entry name" value="Crystal structure of tRNA isopentenylpyrophosphate transferase (bh2366) domain"/>
    <property type="match status" value="1"/>
</dbReference>
<proteinExistence type="predicted"/>